<dbReference type="SMART" id="SM00666">
    <property type="entry name" value="PB1"/>
    <property type="match status" value="1"/>
</dbReference>
<feature type="region of interest" description="Disordered" evidence="3">
    <location>
        <begin position="302"/>
        <end position="329"/>
    </location>
</feature>
<dbReference type="InterPro" id="IPR013783">
    <property type="entry name" value="Ig-like_fold"/>
</dbReference>
<dbReference type="Gene3D" id="2.60.40.10">
    <property type="entry name" value="Immunoglobulins"/>
    <property type="match status" value="1"/>
</dbReference>
<dbReference type="Proteomes" id="UP001146793">
    <property type="component" value="Unassembled WGS sequence"/>
</dbReference>
<dbReference type="PANTHER" id="PTHR20930">
    <property type="entry name" value="OVARIAN CARCINOMA ANTIGEN CA125-RELATED"/>
    <property type="match status" value="1"/>
</dbReference>
<name>A0AAV7YPX0_9EUKA</name>
<dbReference type="EMBL" id="JANTQA010000047">
    <property type="protein sequence ID" value="KAJ3431833.1"/>
    <property type="molecule type" value="Genomic_DNA"/>
</dbReference>
<dbReference type="SUPFAM" id="SSF54277">
    <property type="entry name" value="CAD &amp; PB1 domains"/>
    <property type="match status" value="1"/>
</dbReference>
<dbReference type="GO" id="GO:0031410">
    <property type="term" value="C:cytoplasmic vesicle"/>
    <property type="evidence" value="ECO:0007669"/>
    <property type="project" value="UniProtKB-KW"/>
</dbReference>
<dbReference type="CDD" id="cd05992">
    <property type="entry name" value="PB1"/>
    <property type="match status" value="1"/>
</dbReference>
<comment type="subcellular location">
    <subcellularLocation>
        <location evidence="1">Cytoplasmic vesicle</location>
        <location evidence="1">Autophagosome</location>
    </subcellularLocation>
</comment>
<comment type="caution">
    <text evidence="6">The sequence shown here is derived from an EMBL/GenBank/DDBJ whole genome shotgun (WGS) entry which is preliminary data.</text>
</comment>
<dbReference type="GO" id="GO:0005776">
    <property type="term" value="C:autophagosome"/>
    <property type="evidence" value="ECO:0007669"/>
    <property type="project" value="UniProtKB-SubCell"/>
</dbReference>
<feature type="domain" description="PB1" evidence="5">
    <location>
        <begin position="3"/>
        <end position="89"/>
    </location>
</feature>
<evidence type="ECO:0000256" key="3">
    <source>
        <dbReference type="SAM" id="MobiDB-lite"/>
    </source>
</evidence>
<dbReference type="InterPro" id="IPR015940">
    <property type="entry name" value="UBA"/>
</dbReference>
<gene>
    <name evidence="6" type="ORF">M0812_20757</name>
</gene>
<dbReference type="InterPro" id="IPR053793">
    <property type="entry name" value="PB1-like"/>
</dbReference>
<evidence type="ECO:0000256" key="1">
    <source>
        <dbReference type="ARBA" id="ARBA00004419"/>
    </source>
</evidence>
<dbReference type="Pfam" id="PF00564">
    <property type="entry name" value="PB1"/>
    <property type="match status" value="1"/>
</dbReference>
<evidence type="ECO:0000256" key="2">
    <source>
        <dbReference type="ARBA" id="ARBA00023329"/>
    </source>
</evidence>
<feature type="region of interest" description="Disordered" evidence="3">
    <location>
        <begin position="465"/>
        <end position="508"/>
    </location>
</feature>
<keyword evidence="2" id="KW-0968">Cytoplasmic vesicle</keyword>
<accession>A0AAV7YPX0</accession>
<evidence type="ECO:0000259" key="5">
    <source>
        <dbReference type="PROSITE" id="PS51745"/>
    </source>
</evidence>
<dbReference type="InterPro" id="IPR032350">
    <property type="entry name" value="Nbr1_FW"/>
</dbReference>
<feature type="domain" description="UBA" evidence="4">
    <location>
        <begin position="561"/>
        <end position="608"/>
    </location>
</feature>
<dbReference type="AlphaFoldDB" id="A0AAV7YPX0"/>
<evidence type="ECO:0000313" key="6">
    <source>
        <dbReference type="EMBL" id="KAJ3431833.1"/>
    </source>
</evidence>
<dbReference type="PROSITE" id="PS51745">
    <property type="entry name" value="PB1"/>
    <property type="match status" value="1"/>
</dbReference>
<dbReference type="Pfam" id="PF16158">
    <property type="entry name" value="N_BRCA1_IG"/>
    <property type="match status" value="1"/>
</dbReference>
<dbReference type="PROSITE" id="PS50030">
    <property type="entry name" value="UBA"/>
    <property type="match status" value="1"/>
</dbReference>
<dbReference type="Gene3D" id="3.10.20.90">
    <property type="entry name" value="Phosphatidylinositol 3-kinase Catalytic Subunit, Chain A, domain 1"/>
    <property type="match status" value="1"/>
</dbReference>
<organism evidence="6 7">
    <name type="scientific">Anaeramoeba flamelloides</name>
    <dbReference type="NCBI Taxonomy" id="1746091"/>
    <lineage>
        <taxon>Eukaryota</taxon>
        <taxon>Metamonada</taxon>
        <taxon>Anaeramoebidae</taxon>
        <taxon>Anaeramoeba</taxon>
    </lineage>
</organism>
<evidence type="ECO:0000313" key="7">
    <source>
        <dbReference type="Proteomes" id="UP001146793"/>
    </source>
</evidence>
<proteinExistence type="predicted"/>
<dbReference type="PANTHER" id="PTHR20930:SF0">
    <property type="entry name" value="PROTEIN ILRUN"/>
    <property type="match status" value="1"/>
</dbReference>
<protein>
    <submittedName>
        <fullName evidence="6">Ovarian carcinoma antigen</fullName>
    </submittedName>
</protein>
<dbReference type="CDD" id="cd14947">
    <property type="entry name" value="NBR1_like"/>
    <property type="match status" value="1"/>
</dbReference>
<dbReference type="InterPro" id="IPR000270">
    <property type="entry name" value="PB1_dom"/>
</dbReference>
<reference evidence="6" key="1">
    <citation type="submission" date="2022-08" db="EMBL/GenBank/DDBJ databases">
        <title>Novel sulphate-reducing endosymbionts in the free-living metamonad Anaeramoeba.</title>
        <authorList>
            <person name="Jerlstrom-Hultqvist J."/>
            <person name="Cepicka I."/>
            <person name="Gallot-Lavallee L."/>
            <person name="Salas-Leiva D."/>
            <person name="Curtis B.A."/>
            <person name="Zahonova K."/>
            <person name="Pipaliya S."/>
            <person name="Dacks J."/>
            <person name="Roger A.J."/>
        </authorList>
    </citation>
    <scope>NUCLEOTIDE SEQUENCE</scope>
    <source>
        <strain evidence="6">Busselton2</strain>
    </source>
</reference>
<feature type="compositionally biased region" description="Basic residues" evidence="3">
    <location>
        <begin position="313"/>
        <end position="325"/>
    </location>
</feature>
<feature type="compositionally biased region" description="Low complexity" evidence="3">
    <location>
        <begin position="465"/>
        <end position="484"/>
    </location>
</feature>
<sequence length="611" mass="72103">METVSLKIIYNDAIRRITLPINSEFDSIKNQIFEIFSIDLNTSSPFILKYEDDEGDQVSLTSTNEFVEALKFANKTQRTQILRIYILKKLETKENNQEEKTNQSNLSQKQSCQMSYLERSLFGLLSDCSTIFFLINNLSKCCYIRKWYSYNRTILNHFSLRIFSEGALFQQRVFPILPMLFQNPNLPLINKYYQNKIIYLLKLISQKIILFRRLTIYHWEEQHHSGLMGISQKVKEFQDYLKKSSQQQQMRPRCGPLTQSECKKEEKIQEIQKLYSIETPNSQNQSKIKNQSQNQIQKKNINQIKNQSQCARGNKKHQNTRYRNRNNKEKYNNSIKKNDHYSKHCMKNVPVKRFLLRFVKDLSYPDKTIVKPGQSFRKGWQVRNEGDLEWPCCARLIFIEGNDLGYKKLIGEKLNAIKPDQTMDVYVDLVAPTKPGNYTGYWRAYAGNKRFGHRIWCNIIVKFPSSTTSSSSSSSSSSSLYNTENENENENENEINVKNNNKKDIESRNSIENFQYSQELENNQKTKNINCPYRYKEEKKLEKTFQNKLNHNVDYFQNNKEQSQQFIFQKELNSLQKMGFRSDENKIKELLLKYNGDAVETANELFKGIIL</sequence>
<evidence type="ECO:0000259" key="4">
    <source>
        <dbReference type="PROSITE" id="PS50030"/>
    </source>
</evidence>